<evidence type="ECO:0000256" key="4">
    <source>
        <dbReference type="ARBA" id="ARBA00022692"/>
    </source>
</evidence>
<proteinExistence type="inferred from homology"/>
<keyword evidence="6 7" id="KW-0472">Membrane</keyword>
<comment type="subcellular location">
    <subcellularLocation>
        <location evidence="1 7">Cell membrane</location>
        <topology evidence="1 7">Multi-pass membrane protein</topology>
    </subcellularLocation>
</comment>
<dbReference type="SUPFAM" id="SSF161098">
    <property type="entry name" value="MetI-like"/>
    <property type="match status" value="1"/>
</dbReference>
<name>A0ABT0CAT5_THEVL</name>
<dbReference type="EMBL" id="JAFIRA010000017">
    <property type="protein sequence ID" value="MCJ2542896.1"/>
    <property type="molecule type" value="Genomic_DNA"/>
</dbReference>
<dbReference type="PANTHER" id="PTHR30043:SF1">
    <property type="entry name" value="ABC TRANSPORT SYSTEM PERMEASE PROTEIN P69"/>
    <property type="match status" value="1"/>
</dbReference>
<dbReference type="CDD" id="cd06261">
    <property type="entry name" value="TM_PBP2"/>
    <property type="match status" value="1"/>
</dbReference>
<evidence type="ECO:0000259" key="8">
    <source>
        <dbReference type="PROSITE" id="PS50928"/>
    </source>
</evidence>
<evidence type="ECO:0000256" key="2">
    <source>
        <dbReference type="ARBA" id="ARBA00022448"/>
    </source>
</evidence>
<gene>
    <name evidence="9" type="primary">phnE</name>
    <name evidence="9" type="ORF">JX360_08260</name>
</gene>
<evidence type="ECO:0000256" key="1">
    <source>
        <dbReference type="ARBA" id="ARBA00004651"/>
    </source>
</evidence>
<feature type="domain" description="ABC transmembrane type-1" evidence="8">
    <location>
        <begin position="79"/>
        <end position="262"/>
    </location>
</feature>
<evidence type="ECO:0000313" key="9">
    <source>
        <dbReference type="EMBL" id="MCJ2542896.1"/>
    </source>
</evidence>
<feature type="transmembrane region" description="Helical" evidence="7">
    <location>
        <begin position="83"/>
        <end position="105"/>
    </location>
</feature>
<accession>A0ABT0CAT5</accession>
<feature type="transmembrane region" description="Helical" evidence="7">
    <location>
        <begin position="112"/>
        <end position="128"/>
    </location>
</feature>
<reference evidence="9" key="1">
    <citation type="submission" date="2021-02" db="EMBL/GenBank/DDBJ databases">
        <title>The CRISPR/cas machinery reduction and long-range gene transfer in the hot spring cyanobacterium Synechococcus.</title>
        <authorList>
            <person name="Dvorak P."/>
            <person name="Jahodarova E."/>
            <person name="Hasler P."/>
            <person name="Poulickova A."/>
        </authorList>
    </citation>
    <scope>NUCLEOTIDE SEQUENCE</scope>
    <source>
        <strain evidence="9">Rupite</strain>
    </source>
</reference>
<evidence type="ECO:0000313" key="10">
    <source>
        <dbReference type="Proteomes" id="UP000830835"/>
    </source>
</evidence>
<evidence type="ECO:0000256" key="6">
    <source>
        <dbReference type="ARBA" id="ARBA00023136"/>
    </source>
</evidence>
<keyword evidence="5 7" id="KW-1133">Transmembrane helix</keyword>
<feature type="transmembrane region" description="Helical" evidence="7">
    <location>
        <begin position="244"/>
        <end position="263"/>
    </location>
</feature>
<keyword evidence="4 7" id="KW-0812">Transmembrane</keyword>
<dbReference type="Pfam" id="PF00528">
    <property type="entry name" value="BPD_transp_1"/>
    <property type="match status" value="1"/>
</dbReference>
<evidence type="ECO:0000256" key="3">
    <source>
        <dbReference type="ARBA" id="ARBA00022475"/>
    </source>
</evidence>
<dbReference type="RefSeq" id="WP_244350179.1">
    <property type="nucleotide sequence ID" value="NZ_JAFIRA010000017.1"/>
</dbReference>
<feature type="transmembrane region" description="Helical" evidence="7">
    <location>
        <begin position="134"/>
        <end position="154"/>
    </location>
</feature>
<dbReference type="PROSITE" id="PS50928">
    <property type="entry name" value="ABC_TM1"/>
    <property type="match status" value="1"/>
</dbReference>
<dbReference type="PANTHER" id="PTHR30043">
    <property type="entry name" value="PHOSPHONATES TRANSPORT SYSTEM PERMEASE PROTEIN"/>
    <property type="match status" value="1"/>
</dbReference>
<keyword evidence="2 7" id="KW-0813">Transport</keyword>
<keyword evidence="3" id="KW-1003">Cell membrane</keyword>
<dbReference type="Gene3D" id="1.10.3720.10">
    <property type="entry name" value="MetI-like"/>
    <property type="match status" value="1"/>
</dbReference>
<dbReference type="InterPro" id="IPR035906">
    <property type="entry name" value="MetI-like_sf"/>
</dbReference>
<sequence>MPVLESNGMKTWQWRNQKQTLIEYAFWLLLLLVMFACAKFIAERTTWSFVLDAPRQGGEMLARGIPPRWDYMSQLWRPLWDTLTIATLGTVLSFVISVPVAFLAARNTTPHLLVRYIALFIIVGTRSVNSLIWALILVIILGPGVLAGTLAIALRSVGFMGKLIYEGIEEINEEPVEAIRSTGASGAQVLSYAIWPQVITNILGVTVYRWDINLRESTVVGLVGAGGIGLQLDASINTLRWNQVSLILLVIFVSVFISEWISAKARQALT</sequence>
<evidence type="ECO:0000256" key="5">
    <source>
        <dbReference type="ARBA" id="ARBA00022989"/>
    </source>
</evidence>
<comment type="caution">
    <text evidence="9">The sequence shown here is derived from an EMBL/GenBank/DDBJ whole genome shotgun (WGS) entry which is preliminary data.</text>
</comment>
<dbReference type="NCBIfam" id="TIGR01097">
    <property type="entry name" value="PhnE"/>
    <property type="match status" value="1"/>
</dbReference>
<protein>
    <submittedName>
        <fullName evidence="9">Phosphonate ABC transporter, permease protein PhnE</fullName>
    </submittedName>
</protein>
<dbReference type="InterPro" id="IPR005769">
    <property type="entry name" value="PhnE/PtxC"/>
</dbReference>
<comment type="similarity">
    <text evidence="7">Belongs to the binding-protein-dependent transport system permease family.</text>
</comment>
<dbReference type="InterPro" id="IPR000515">
    <property type="entry name" value="MetI-like"/>
</dbReference>
<feature type="transmembrane region" description="Helical" evidence="7">
    <location>
        <begin position="21"/>
        <end position="42"/>
    </location>
</feature>
<dbReference type="Proteomes" id="UP000830835">
    <property type="component" value="Unassembled WGS sequence"/>
</dbReference>
<organism evidence="9 10">
    <name type="scientific">Thermostichus vulcanus str. 'Rupite'</name>
    <dbReference type="NCBI Taxonomy" id="2813851"/>
    <lineage>
        <taxon>Bacteria</taxon>
        <taxon>Bacillati</taxon>
        <taxon>Cyanobacteriota</taxon>
        <taxon>Cyanophyceae</taxon>
        <taxon>Thermostichales</taxon>
        <taxon>Thermostichaceae</taxon>
        <taxon>Thermostichus</taxon>
    </lineage>
</organism>
<evidence type="ECO:0000256" key="7">
    <source>
        <dbReference type="RuleBase" id="RU363032"/>
    </source>
</evidence>
<keyword evidence="10" id="KW-1185">Reference proteome</keyword>